<keyword evidence="1" id="KW-0732">Signal</keyword>
<keyword evidence="2" id="KW-1185">Reference proteome</keyword>
<proteinExistence type="predicted"/>
<protein>
    <submittedName>
        <fullName evidence="3">Uncharacterized protein</fullName>
    </submittedName>
</protein>
<feature type="chain" id="PRO_5038070367" evidence="1">
    <location>
        <begin position="21"/>
        <end position="124"/>
    </location>
</feature>
<feature type="signal peptide" evidence="1">
    <location>
        <begin position="1"/>
        <end position="20"/>
    </location>
</feature>
<sequence>MYHLLFSILVGLQILHVSDAQACLSCGALPKTVSPPATGTADGAGGVVESVDAETGCKRYDITCDANGNKFVVIGANEVAIQLSEASSGQKTAVLLCNHSGQIEGCDQNDNSVMVTSFYCAYAT</sequence>
<evidence type="ECO:0000313" key="2">
    <source>
        <dbReference type="Proteomes" id="UP000887578"/>
    </source>
</evidence>
<reference evidence="3" key="1">
    <citation type="submission" date="2022-11" db="UniProtKB">
        <authorList>
            <consortium name="WormBaseParasite"/>
        </authorList>
    </citation>
    <scope>IDENTIFICATION</scope>
</reference>
<name>A0A914P219_9BILA</name>
<evidence type="ECO:0000256" key="1">
    <source>
        <dbReference type="SAM" id="SignalP"/>
    </source>
</evidence>
<evidence type="ECO:0000313" key="3">
    <source>
        <dbReference type="WBParaSite" id="PDA_v2.g11869.t1"/>
    </source>
</evidence>
<organism evidence="2 3">
    <name type="scientific">Panagrolaimus davidi</name>
    <dbReference type="NCBI Taxonomy" id="227884"/>
    <lineage>
        <taxon>Eukaryota</taxon>
        <taxon>Metazoa</taxon>
        <taxon>Ecdysozoa</taxon>
        <taxon>Nematoda</taxon>
        <taxon>Chromadorea</taxon>
        <taxon>Rhabditida</taxon>
        <taxon>Tylenchina</taxon>
        <taxon>Panagrolaimomorpha</taxon>
        <taxon>Panagrolaimoidea</taxon>
        <taxon>Panagrolaimidae</taxon>
        <taxon>Panagrolaimus</taxon>
    </lineage>
</organism>
<dbReference type="AlphaFoldDB" id="A0A914P219"/>
<dbReference type="WBParaSite" id="PDA_v2.g11869.t1">
    <property type="protein sequence ID" value="PDA_v2.g11869.t1"/>
    <property type="gene ID" value="PDA_v2.g11869"/>
</dbReference>
<accession>A0A914P219</accession>
<dbReference type="Proteomes" id="UP000887578">
    <property type="component" value="Unplaced"/>
</dbReference>